<dbReference type="SUPFAM" id="SSF46626">
    <property type="entry name" value="Cytochrome c"/>
    <property type="match status" value="1"/>
</dbReference>
<reference evidence="2 3" key="1">
    <citation type="journal article" date="2016" name="Nat. Commun.">
        <title>Thousands of microbial genomes shed light on interconnected biogeochemical processes in an aquifer system.</title>
        <authorList>
            <person name="Anantharaman K."/>
            <person name="Brown C.T."/>
            <person name="Hug L.A."/>
            <person name="Sharon I."/>
            <person name="Castelle C.J."/>
            <person name="Probst A.J."/>
            <person name="Thomas B.C."/>
            <person name="Singh A."/>
            <person name="Wilkins M.J."/>
            <person name="Karaoz U."/>
            <person name="Brodie E.L."/>
            <person name="Williams K.H."/>
            <person name="Hubbard S.S."/>
            <person name="Banfield J.F."/>
        </authorList>
    </citation>
    <scope>NUCLEOTIDE SEQUENCE [LARGE SCALE GENOMIC DNA]</scope>
</reference>
<dbReference type="GO" id="GO:0009055">
    <property type="term" value="F:electron transfer activity"/>
    <property type="evidence" value="ECO:0007669"/>
    <property type="project" value="InterPro"/>
</dbReference>
<dbReference type="InterPro" id="IPR036909">
    <property type="entry name" value="Cyt_c-like_dom_sf"/>
</dbReference>
<dbReference type="GO" id="GO:0020037">
    <property type="term" value="F:heme binding"/>
    <property type="evidence" value="ECO:0007669"/>
    <property type="project" value="InterPro"/>
</dbReference>
<dbReference type="AlphaFoldDB" id="A0A1F6U287"/>
<name>A0A1F6U287_9PROT</name>
<feature type="chain" id="PRO_5009526947" description="Cytochrome c, class I" evidence="1">
    <location>
        <begin position="30"/>
        <end position="98"/>
    </location>
</feature>
<sequence>MKYSRKQTVNKMLLTGALALAGLLPPVIGQGTDEPVPAGDFNRGVKAWSENCARCHNMRDPKEFRDDQWRMIVMHMRVRGGLTGQDTRDILTFLQGSN</sequence>
<dbReference type="STRING" id="1817768.A3A87_02990"/>
<dbReference type="EMBL" id="MFTC01000041">
    <property type="protein sequence ID" value="OGI51477.1"/>
    <property type="molecule type" value="Genomic_DNA"/>
</dbReference>
<evidence type="ECO:0000313" key="3">
    <source>
        <dbReference type="Proteomes" id="UP000179037"/>
    </source>
</evidence>
<accession>A0A1F6U287</accession>
<keyword evidence="1" id="KW-0732">Signal</keyword>
<gene>
    <name evidence="2" type="ORF">A3A87_02990</name>
</gene>
<comment type="caution">
    <text evidence="2">The sequence shown here is derived from an EMBL/GenBank/DDBJ whole genome shotgun (WGS) entry which is preliminary data.</text>
</comment>
<evidence type="ECO:0000256" key="1">
    <source>
        <dbReference type="SAM" id="SignalP"/>
    </source>
</evidence>
<feature type="signal peptide" evidence="1">
    <location>
        <begin position="1"/>
        <end position="29"/>
    </location>
</feature>
<organism evidence="2 3">
    <name type="scientific">Candidatus Muproteobacteria bacterium RIFCSPLOWO2_01_FULL_60_18</name>
    <dbReference type="NCBI Taxonomy" id="1817768"/>
    <lineage>
        <taxon>Bacteria</taxon>
        <taxon>Pseudomonadati</taxon>
        <taxon>Pseudomonadota</taxon>
        <taxon>Candidatus Muproteobacteria</taxon>
    </lineage>
</organism>
<protein>
    <recommendedName>
        <fullName evidence="4">Cytochrome c, class I</fullName>
    </recommendedName>
</protein>
<dbReference type="Gene3D" id="1.10.760.10">
    <property type="entry name" value="Cytochrome c-like domain"/>
    <property type="match status" value="1"/>
</dbReference>
<proteinExistence type="predicted"/>
<evidence type="ECO:0008006" key="4">
    <source>
        <dbReference type="Google" id="ProtNLM"/>
    </source>
</evidence>
<evidence type="ECO:0000313" key="2">
    <source>
        <dbReference type="EMBL" id="OGI51477.1"/>
    </source>
</evidence>
<dbReference type="Proteomes" id="UP000179037">
    <property type="component" value="Unassembled WGS sequence"/>
</dbReference>